<dbReference type="EMBL" id="AK441416">
    <property type="protein sequence ID" value="BAN65210.1"/>
    <property type="molecule type" value="mRNA"/>
</dbReference>
<proteinExistence type="evidence at transcript level"/>
<keyword evidence="1" id="KW-0472">Membrane</keyword>
<reference evidence="2" key="1">
    <citation type="journal article" date="2014" name="BMC Genomics">
        <title>The Babesia bovis gene and promoter model: an update from full-length EST analysis.</title>
        <authorList>
            <person name="Yamagishi J."/>
            <person name="Wakaguri H."/>
            <person name="Yokoyama N."/>
            <person name="Yamashita R."/>
            <person name="Suzuki Y."/>
            <person name="Xuan X."/>
            <person name="Igarashi I."/>
        </authorList>
    </citation>
    <scope>NUCLEOTIDE SEQUENCE</scope>
    <source>
        <strain evidence="2">Texas</strain>
    </source>
</reference>
<evidence type="ECO:0000313" key="2">
    <source>
        <dbReference type="EMBL" id="BAN65210.1"/>
    </source>
</evidence>
<protein>
    <submittedName>
        <fullName evidence="2">Uncharacterized protein</fullName>
    </submittedName>
</protein>
<keyword evidence="1" id="KW-0812">Transmembrane</keyword>
<accession>S6C981</accession>
<organism evidence="2">
    <name type="scientific">Babesia bovis</name>
    <dbReference type="NCBI Taxonomy" id="5865"/>
    <lineage>
        <taxon>Eukaryota</taxon>
        <taxon>Sar</taxon>
        <taxon>Alveolata</taxon>
        <taxon>Apicomplexa</taxon>
        <taxon>Aconoidasida</taxon>
        <taxon>Piroplasmida</taxon>
        <taxon>Babesiidae</taxon>
        <taxon>Babesia</taxon>
    </lineage>
</organism>
<feature type="transmembrane region" description="Helical" evidence="1">
    <location>
        <begin position="26"/>
        <end position="49"/>
    </location>
</feature>
<sequence length="64" mass="7499">MLLGRDQQVVLTVTGQKRIWHPTTSLFLTLLYLHEFLVSLPQTTFWLLIRDTNRGLSIRKCLCL</sequence>
<evidence type="ECO:0000256" key="1">
    <source>
        <dbReference type="SAM" id="Phobius"/>
    </source>
</evidence>
<dbReference type="AlphaFoldDB" id="S6C981"/>
<keyword evidence="1" id="KW-1133">Transmembrane helix</keyword>
<name>S6C981_BABBO</name>